<name>Q2RR73_RHORT</name>
<dbReference type="EMBL" id="CP000230">
    <property type="protein sequence ID" value="ABC23372.1"/>
    <property type="molecule type" value="Genomic_DNA"/>
</dbReference>
<evidence type="ECO:0000313" key="2">
    <source>
        <dbReference type="EMBL" id="ABC23372.1"/>
    </source>
</evidence>
<dbReference type="PATRIC" id="fig|269796.9.peg.2684"/>
<dbReference type="EnsemblBacteria" id="ABC23372">
    <property type="protein sequence ID" value="ABC23372"/>
    <property type="gene ID" value="Rru_A2575"/>
</dbReference>
<dbReference type="RefSeq" id="WP_011390325.1">
    <property type="nucleotide sequence ID" value="NC_007643.1"/>
</dbReference>
<protein>
    <recommendedName>
        <fullName evidence="4">DUF2934 domain-containing protein</fullName>
    </recommendedName>
</protein>
<feature type="compositionally biased region" description="Low complexity" evidence="1">
    <location>
        <begin position="98"/>
        <end position="114"/>
    </location>
</feature>
<evidence type="ECO:0008006" key="4">
    <source>
        <dbReference type="Google" id="ProtNLM"/>
    </source>
</evidence>
<dbReference type="Proteomes" id="UP000001929">
    <property type="component" value="Chromosome"/>
</dbReference>
<dbReference type="Pfam" id="PF11154">
    <property type="entry name" value="DUF2934"/>
    <property type="match status" value="1"/>
</dbReference>
<dbReference type="InterPro" id="IPR021327">
    <property type="entry name" value="DUF2934"/>
</dbReference>
<proteinExistence type="predicted"/>
<dbReference type="STRING" id="269796.Rru_A2575"/>
<dbReference type="AlphaFoldDB" id="Q2RR73"/>
<feature type="compositionally biased region" description="Low complexity" evidence="1">
    <location>
        <begin position="50"/>
        <end position="62"/>
    </location>
</feature>
<gene>
    <name evidence="2" type="ordered locus">Rru_A2575</name>
</gene>
<evidence type="ECO:0000256" key="1">
    <source>
        <dbReference type="SAM" id="MobiDB-lite"/>
    </source>
</evidence>
<keyword evidence="3" id="KW-1185">Reference proteome</keyword>
<reference evidence="2 3" key="1">
    <citation type="journal article" date="2011" name="Stand. Genomic Sci.">
        <title>Complete genome sequence of Rhodospirillum rubrum type strain (S1).</title>
        <authorList>
            <person name="Munk A.C."/>
            <person name="Copeland A."/>
            <person name="Lucas S."/>
            <person name="Lapidus A."/>
            <person name="Del Rio T.G."/>
            <person name="Barry K."/>
            <person name="Detter J.C."/>
            <person name="Hammon N."/>
            <person name="Israni S."/>
            <person name="Pitluck S."/>
            <person name="Brettin T."/>
            <person name="Bruce D."/>
            <person name="Han C."/>
            <person name="Tapia R."/>
            <person name="Gilna P."/>
            <person name="Schmutz J."/>
            <person name="Larimer F."/>
            <person name="Land M."/>
            <person name="Kyrpides N.C."/>
            <person name="Mavromatis K."/>
            <person name="Richardson P."/>
            <person name="Rohde M."/>
            <person name="Goker M."/>
            <person name="Klenk H.P."/>
            <person name="Zhang Y."/>
            <person name="Roberts G.P."/>
            <person name="Reslewic S."/>
            <person name="Schwartz D.C."/>
        </authorList>
    </citation>
    <scope>NUCLEOTIDE SEQUENCE [LARGE SCALE GENOMIC DNA]</scope>
    <source>
        <strain evidence="3">ATCC 11170 / ATH 1.1.1 / DSM 467 / LMG 4362 / NCIMB 8255 / S1</strain>
    </source>
</reference>
<organism evidence="2 3">
    <name type="scientific">Rhodospirillum rubrum (strain ATCC 11170 / ATH 1.1.1 / DSM 467 / LMG 4362 / NCIMB 8255 / S1)</name>
    <dbReference type="NCBI Taxonomy" id="269796"/>
    <lineage>
        <taxon>Bacteria</taxon>
        <taxon>Pseudomonadati</taxon>
        <taxon>Pseudomonadota</taxon>
        <taxon>Alphaproteobacteria</taxon>
        <taxon>Rhodospirillales</taxon>
        <taxon>Rhodospirillaceae</taxon>
        <taxon>Rhodospirillum</taxon>
    </lineage>
</organism>
<feature type="region of interest" description="Disordered" evidence="1">
    <location>
        <begin position="42"/>
        <end position="135"/>
    </location>
</feature>
<dbReference type="KEGG" id="rru:Rru_A2575"/>
<accession>Q2RR73</accession>
<evidence type="ECO:0000313" key="3">
    <source>
        <dbReference type="Proteomes" id="UP000001929"/>
    </source>
</evidence>
<sequence>MKEELQKRIQERAYDLWRDDGQPHGKAQEYWLRAEAQILAELAGGDNEEPAAPLAPTTPTPLVSAPETSIPVEVIPGASVAEPPGSPAAVEDKPTAVKPAKASRAAKTTSAKDPAAPKPPRKTSSKTKAAPKPEK</sequence>
<dbReference type="HOGENOM" id="CLU_1884177_0_0_5"/>